<dbReference type="Proteomes" id="UP000037751">
    <property type="component" value="Unassembled WGS sequence"/>
</dbReference>
<keyword evidence="3" id="KW-0472">Membrane</keyword>
<dbReference type="Gene3D" id="3.40.630.10">
    <property type="entry name" value="Zn peptidases"/>
    <property type="match status" value="1"/>
</dbReference>
<dbReference type="STRING" id="77020.A0A0M8MTJ1"/>
<feature type="transmembrane region" description="Helical" evidence="3">
    <location>
        <begin position="34"/>
        <end position="51"/>
    </location>
</feature>
<protein>
    <submittedName>
        <fullName evidence="7">Protein-vacuolar targeting-related protein</fullName>
    </submittedName>
</protein>
<sequence length="829" mass="91667">MDVNEKGAWTPPADETPAWDQERGPYRRGPRRGVSWRTCVVGLFVAGMLLWQCMPTMMPRRTRPCHAKNVDKAAADRLYYALRGPLAKAEALCQIRGGDTSSSKCYPSLDERNAALETAFLAVPQAESIRDALQRYTSHVHRAGDEGDQASVVQLLNEWSELLGAPAVDDASTLIYEAGSAESRAAMERRDDLWRDDATVTPRVWADTYSVLLDEPGEARLSVTEAERPTALWNATLTEDVLSDDPTSAHGLPPFHGYSAPGSASAPLVYAGTGSHEDFARLLELGIPVEGRIVLVRYGGAFRGLKVRAAQEYGAVGVLIYSDPAEDGEVTAAKGYEAYPHGPARQPSSIQRGSVQALSFYPGDPTTPGTPSYRNATRLPREKADNLPRIPSLPLSYANAQKLLAYLRGHGHRASDVRDHFAGALPDTEYWTGPSEVVVHMTNDIHPRQKDIWNVYAVIPGYLDDQRVMLGNHRDAWVFGAGDPSSGTAVFHDVLKGLGELYKSGWRPMRTLMFASWDAEEYGLVGSTEFGEDFSSFVQANVAMYHNLDMAVSGTRLQASASPSLAALLRRVVKATPRHTNHTLELSHVGSLGSGSDYTVFLQHLGVPSTDLSFKRGPRDPVYHYHSNYDSFAWMDQYGDPGFTYHVTMAQAFGLLALRSVDAPFLPIEAMDYAKALHTYHADALQAATSSGVDVPKAAFQALHRAVNDVHQAAMSLQYRQTALAGHIRHILRHAHHKPSRRVRRLMYIAHHLNRQLQTFEQRFLDRAGLRDRPWYRHLGVAPGRWLGYGSTTFPGVTESFTLDRGHNSEHELARLTHALHAVAQSLRW</sequence>
<dbReference type="GO" id="GO:0004180">
    <property type="term" value="F:carboxypeptidase activity"/>
    <property type="evidence" value="ECO:0007669"/>
    <property type="project" value="TreeGrafter"/>
</dbReference>
<evidence type="ECO:0000313" key="8">
    <source>
        <dbReference type="Proteomes" id="UP000037751"/>
    </source>
</evidence>
<dbReference type="InterPro" id="IPR036757">
    <property type="entry name" value="TFR-like_dimer_dom_sf"/>
</dbReference>
<comment type="similarity">
    <text evidence="1">Belongs to the peptidase M28 family. M28B subfamily.</text>
</comment>
<dbReference type="GeneID" id="28726634"/>
<feature type="domain" description="PA" evidence="4">
    <location>
        <begin position="265"/>
        <end position="357"/>
    </location>
</feature>
<dbReference type="Gene3D" id="1.20.930.40">
    <property type="entry name" value="Transferrin receptor-like, dimerisation domain"/>
    <property type="match status" value="1"/>
</dbReference>
<evidence type="ECO:0000256" key="1">
    <source>
        <dbReference type="ARBA" id="ARBA00005634"/>
    </source>
</evidence>
<feature type="region of interest" description="Disordered" evidence="2">
    <location>
        <begin position="358"/>
        <end position="381"/>
    </location>
</feature>
<evidence type="ECO:0000259" key="5">
    <source>
        <dbReference type="Pfam" id="PF04253"/>
    </source>
</evidence>
<dbReference type="InterPro" id="IPR039373">
    <property type="entry name" value="Peptidase_M28B"/>
</dbReference>
<dbReference type="InterPro" id="IPR007484">
    <property type="entry name" value="Peptidase_M28"/>
</dbReference>
<feature type="domain" description="Peptidase M28" evidence="6">
    <location>
        <begin position="454"/>
        <end position="633"/>
    </location>
</feature>
<dbReference type="SUPFAM" id="SSF53187">
    <property type="entry name" value="Zn-dependent exopeptidases"/>
    <property type="match status" value="1"/>
</dbReference>
<dbReference type="InterPro" id="IPR046450">
    <property type="entry name" value="PA_dom_sf"/>
</dbReference>
<dbReference type="EMBL" id="LGAV01000006">
    <property type="protein sequence ID" value="KOS13490.1"/>
    <property type="molecule type" value="Genomic_DNA"/>
</dbReference>
<evidence type="ECO:0000256" key="3">
    <source>
        <dbReference type="SAM" id="Phobius"/>
    </source>
</evidence>
<dbReference type="VEuPathDB" id="FungiDB:Malapachy_0228"/>
<dbReference type="FunFam" id="3.40.630.10:FF:000101">
    <property type="entry name" value="N-acetylated alpha-linked acidic dipeptidase like 1"/>
    <property type="match status" value="1"/>
</dbReference>
<comment type="caution">
    <text evidence="7">The sequence shown here is derived from an EMBL/GenBank/DDBJ whole genome shotgun (WGS) entry which is preliminary data.</text>
</comment>
<accession>A0A0M8MTJ1</accession>
<reference evidence="7 8" key="1">
    <citation type="submission" date="2015-07" db="EMBL/GenBank/DDBJ databases">
        <title>Draft Genome Sequence of Malassezia furfur CBS1878 and Malassezia pachydermatis CBS1879.</title>
        <authorList>
            <person name="Triana S."/>
            <person name="Ohm R."/>
            <person name="Gonzalez A."/>
            <person name="DeCock H."/>
            <person name="Restrepo S."/>
            <person name="Celis A."/>
        </authorList>
    </citation>
    <scope>NUCLEOTIDE SEQUENCE [LARGE SCALE GENOMIC DNA]</scope>
    <source>
        <strain evidence="7 8">CBS 1879</strain>
    </source>
</reference>
<dbReference type="Pfam" id="PF04389">
    <property type="entry name" value="Peptidase_M28"/>
    <property type="match status" value="1"/>
</dbReference>
<dbReference type="CDD" id="cd08022">
    <property type="entry name" value="M28_PSMA_like"/>
    <property type="match status" value="1"/>
</dbReference>
<dbReference type="RefSeq" id="XP_017991122.1">
    <property type="nucleotide sequence ID" value="XM_018134759.1"/>
</dbReference>
<dbReference type="CDD" id="cd02121">
    <property type="entry name" value="PA_GCPII_like"/>
    <property type="match status" value="1"/>
</dbReference>
<dbReference type="Gene3D" id="3.50.30.30">
    <property type="match status" value="1"/>
</dbReference>
<organism evidence="7 8">
    <name type="scientific">Malassezia pachydermatis</name>
    <dbReference type="NCBI Taxonomy" id="77020"/>
    <lineage>
        <taxon>Eukaryota</taxon>
        <taxon>Fungi</taxon>
        <taxon>Dikarya</taxon>
        <taxon>Basidiomycota</taxon>
        <taxon>Ustilaginomycotina</taxon>
        <taxon>Malasseziomycetes</taxon>
        <taxon>Malasseziales</taxon>
        <taxon>Malasseziaceae</taxon>
        <taxon>Malassezia</taxon>
    </lineage>
</organism>
<dbReference type="Pfam" id="PF02225">
    <property type="entry name" value="PA"/>
    <property type="match status" value="1"/>
</dbReference>
<evidence type="ECO:0000313" key="7">
    <source>
        <dbReference type="EMBL" id="KOS13490.1"/>
    </source>
</evidence>
<keyword evidence="3" id="KW-1133">Transmembrane helix</keyword>
<dbReference type="InterPro" id="IPR007365">
    <property type="entry name" value="TFR-like_dimer_dom"/>
</dbReference>
<evidence type="ECO:0000259" key="4">
    <source>
        <dbReference type="Pfam" id="PF02225"/>
    </source>
</evidence>
<dbReference type="OrthoDB" id="5841748at2759"/>
<dbReference type="PANTHER" id="PTHR10404:SF46">
    <property type="entry name" value="VACUOLAR PROTEIN SORTING-ASSOCIATED PROTEIN 70"/>
    <property type="match status" value="1"/>
</dbReference>
<evidence type="ECO:0000259" key="6">
    <source>
        <dbReference type="Pfam" id="PF04389"/>
    </source>
</evidence>
<dbReference type="AlphaFoldDB" id="A0A0M8MTJ1"/>
<dbReference type="FunFam" id="3.50.30.30:FF:000008">
    <property type="entry name" value="Glutamate carboxypeptidase 2"/>
    <property type="match status" value="1"/>
</dbReference>
<dbReference type="InterPro" id="IPR003137">
    <property type="entry name" value="PA_domain"/>
</dbReference>
<proteinExistence type="inferred from homology"/>
<feature type="region of interest" description="Disordered" evidence="2">
    <location>
        <begin position="1"/>
        <end position="30"/>
    </location>
</feature>
<dbReference type="Pfam" id="PF04253">
    <property type="entry name" value="TFR_dimer"/>
    <property type="match status" value="1"/>
</dbReference>
<keyword evidence="3" id="KW-0812">Transmembrane</keyword>
<evidence type="ECO:0000256" key="2">
    <source>
        <dbReference type="SAM" id="MobiDB-lite"/>
    </source>
</evidence>
<gene>
    <name evidence="7" type="ORF">Malapachy_0228</name>
</gene>
<keyword evidence="8" id="KW-1185">Reference proteome</keyword>
<dbReference type="PANTHER" id="PTHR10404">
    <property type="entry name" value="N-ACETYLATED-ALPHA-LINKED ACIDIC DIPEPTIDASE"/>
    <property type="match status" value="1"/>
</dbReference>
<feature type="domain" description="Transferrin receptor-like dimerisation" evidence="5">
    <location>
        <begin position="700"/>
        <end position="827"/>
    </location>
</feature>
<name>A0A0M8MTJ1_9BASI</name>
<dbReference type="SUPFAM" id="SSF52025">
    <property type="entry name" value="PA domain"/>
    <property type="match status" value="1"/>
</dbReference>
<dbReference type="SUPFAM" id="SSF47672">
    <property type="entry name" value="Transferrin receptor-like dimerisation domain"/>
    <property type="match status" value="1"/>
</dbReference>